<dbReference type="EMBL" id="BIFS01000001">
    <property type="protein sequence ID" value="GCE16216.1"/>
    <property type="molecule type" value="Genomic_DNA"/>
</dbReference>
<keyword evidence="3" id="KW-1185">Reference proteome</keyword>
<dbReference type="RefSeq" id="WP_126548162.1">
    <property type="nucleotide sequence ID" value="NZ_BIFS01000001.1"/>
</dbReference>
<feature type="domain" description="N-acetyltransferase" evidence="1">
    <location>
        <begin position="127"/>
        <end position="269"/>
    </location>
</feature>
<comment type="caution">
    <text evidence="2">The sequence shown here is derived from an EMBL/GenBank/DDBJ whole genome shotgun (WGS) entry which is preliminary data.</text>
</comment>
<dbReference type="InterPro" id="IPR016181">
    <property type="entry name" value="Acyl_CoA_acyltransferase"/>
</dbReference>
<accession>A0A402AAZ3</accession>
<dbReference type="GO" id="GO:0016747">
    <property type="term" value="F:acyltransferase activity, transferring groups other than amino-acyl groups"/>
    <property type="evidence" value="ECO:0007669"/>
    <property type="project" value="InterPro"/>
</dbReference>
<dbReference type="Pfam" id="PF00583">
    <property type="entry name" value="Acetyltransf_1"/>
    <property type="match status" value="1"/>
</dbReference>
<evidence type="ECO:0000313" key="3">
    <source>
        <dbReference type="Proteomes" id="UP000287188"/>
    </source>
</evidence>
<dbReference type="PROSITE" id="PS51186">
    <property type="entry name" value="GNAT"/>
    <property type="match status" value="1"/>
</dbReference>
<name>A0A402AAZ3_9CHLR</name>
<protein>
    <recommendedName>
        <fullName evidence="1">N-acetyltransferase domain-containing protein</fullName>
    </recommendedName>
</protein>
<dbReference type="Gene3D" id="3.40.630.30">
    <property type="match status" value="1"/>
</dbReference>
<dbReference type="SUPFAM" id="SSF55729">
    <property type="entry name" value="Acyl-CoA N-acyltransferases (Nat)"/>
    <property type="match status" value="1"/>
</dbReference>
<organism evidence="2 3">
    <name type="scientific">Dictyobacter kobayashii</name>
    <dbReference type="NCBI Taxonomy" id="2014872"/>
    <lineage>
        <taxon>Bacteria</taxon>
        <taxon>Bacillati</taxon>
        <taxon>Chloroflexota</taxon>
        <taxon>Ktedonobacteria</taxon>
        <taxon>Ktedonobacterales</taxon>
        <taxon>Dictyobacteraceae</taxon>
        <taxon>Dictyobacter</taxon>
    </lineage>
</organism>
<dbReference type="AlphaFoldDB" id="A0A402AAZ3"/>
<dbReference type="CDD" id="cd04301">
    <property type="entry name" value="NAT_SF"/>
    <property type="match status" value="1"/>
</dbReference>
<evidence type="ECO:0000259" key="1">
    <source>
        <dbReference type="PROSITE" id="PS51186"/>
    </source>
</evidence>
<dbReference type="Proteomes" id="UP000287188">
    <property type="component" value="Unassembled WGS sequence"/>
</dbReference>
<gene>
    <name evidence="2" type="ORF">KDK_00160</name>
</gene>
<dbReference type="InterPro" id="IPR000182">
    <property type="entry name" value="GNAT_dom"/>
</dbReference>
<sequence>MSKMLQSINPSSIPTAIDASIITYKSFLCTSSHGQLHQEPDLLWTESSLVNAVLYTNLQQDTLPSTIERIRNHFAQCKHGFQWHLGPSSCPKNAGDILLTHGLRHDEDEPGMAVDLHILNEDIPLNSNITILPVTDHALLEQWIRVWLFPVPEEIVRTCIASYTRVPLGLASPLQFYLGLLDGKPVATVCVFYDGNVAAIHYVVTLPEVRQQGIGGAMTLMAARAARSKGYRVAVLTASPFGINIYRRLGFREYCTFSTYEWSPEEEQA</sequence>
<reference evidence="3" key="1">
    <citation type="submission" date="2018-12" db="EMBL/GenBank/DDBJ databases">
        <title>Tengunoibacter tsumagoiensis gen. nov., sp. nov., Dictyobacter kobayashii sp. nov., D. alpinus sp. nov., and D. joshuensis sp. nov. and description of Dictyobacteraceae fam. nov. within the order Ktedonobacterales isolated from Tengu-no-mugimeshi.</title>
        <authorList>
            <person name="Wang C.M."/>
            <person name="Zheng Y."/>
            <person name="Sakai Y."/>
            <person name="Toyoda A."/>
            <person name="Minakuchi Y."/>
            <person name="Abe K."/>
            <person name="Yokota A."/>
            <person name="Yabe S."/>
        </authorList>
    </citation>
    <scope>NUCLEOTIDE SEQUENCE [LARGE SCALE GENOMIC DNA]</scope>
    <source>
        <strain evidence="3">Uno11</strain>
    </source>
</reference>
<proteinExistence type="predicted"/>
<dbReference type="OrthoDB" id="9807582at2"/>
<evidence type="ECO:0000313" key="2">
    <source>
        <dbReference type="EMBL" id="GCE16216.1"/>
    </source>
</evidence>